<accession>A0AAD7GN25</accession>
<feature type="compositionally biased region" description="Basic and acidic residues" evidence="1">
    <location>
        <begin position="447"/>
        <end position="458"/>
    </location>
</feature>
<evidence type="ECO:0000313" key="3">
    <source>
        <dbReference type="Proteomes" id="UP001221757"/>
    </source>
</evidence>
<sequence length="1338" mass="145403">MATRPEMEGVARAIDSLKKVSSKDKSDKIQTAIGELSSILSLLNLSTASRKILGRLNKIFRDNLHALYAAYPVLMCRFCAAVLGAIFTDKVETAGDLTLQRSWEDVQKSVVSSILDFLEQHPSMSNKTVAGNLLFPTICDMFYPRGTSFKWTSPSLIFNVNLLLTEAATDCPDNQSQLRTDKVLGATRIGFALSQHKDFFVVDSLVAFIGVLLPARTTASKRSEFVDAVFTPRLFSCSSQIKRLIAGSSSTEWDPVVTQITTTLAESDISFPQPFYVIGLRSSTSLPNVVDPLYVDHQGLFANIEREGVLDSYQVPFDSVERIKLSAPGAFTTPVSIHLTSPPLIGAAEPDGDNQQQCSLVFQLKNDRVARFLEALKARGVGKLISDADRKVSKIAEGLSLEFDPSAPKPPTQQEKVAKVEQLWKSNGDPGLGEPTSPLVAQLRASSDTHSDQREASSQHDAIYGDDLSDVSDGEKPGPKAKSSAPPSTKGKSSRVRIVLDSDDEDTAAVQQPRATQPRKSAMKKPAVIEADDEEEDIDPTQSPPSNAMDEDFEPTQPETQTRPEPAAKVPARVTRGAAKKNPTLATSVAEPRKAVSTHSAVHDVPDADVDVSAPARSIRRPANTKRAVPADEQLSEDEIEISRPSSKAQETSANDSRPEKRLKAKANAAPATKVKASKSVAENGRKRADNDQEVSDEDVSDRRPTKRLRGVDSAPDEPLPPAAPPRRDSAAVFGDRSVNPAPAKKRYGGKKGRPSSPVPSDAPDTAMAIDYDELPAPHSPAPPPAPERVIKAAKQEAGVDTRKSRVAAMKGKAGQKPAPRKPEPAAKASPKTTWRLEHDDKESESEEPPPPRRSTRTAKDHAAPKPVQAILDDTIPIPKPKAKPQKPKKAPWEDMHLKKNDVIPSSDEPPADVPVDVEMDDTVATLDGPATESDSFEEFSVPGSFSPPPEDEDVTMLDVVQDVSPKTKILQPVLLTFAVPVASNPDPVELTIPLPKIKAIPAFPAVQPEAASAALESPKVVDATAPTRQQAHFSPATKSEPILPLPKIKFKAEVPPRPIQPVSLPQKLPTPSPARPSKLPTPVPAKQPRPVHAKKVPTPPARSPPAHLAAYTPSRPPPRQARAPSRQIPSDSSFPERVSYPTAGFAPSRTSSPLVQRTNSQFVPAGRAAKHHAHERTPELGRHGRTNLGRGPHRYEVDERDHDYKLNKSLDPMQGIFEKLNAIHEAVAENITQRFHRVGKDVRVGRDVILRDAAEKLEAMCSQSEAHFNTLVDLEEDYAKYHRKIITGLDNMHNNSQVLATAVGKIIQQHDRRSLSKKLPTTLFTLPSILRNPVLSL</sequence>
<feature type="compositionally biased region" description="Polar residues" evidence="1">
    <location>
        <begin position="509"/>
        <end position="519"/>
    </location>
</feature>
<feature type="compositionally biased region" description="Acidic residues" evidence="1">
    <location>
        <begin position="530"/>
        <end position="539"/>
    </location>
</feature>
<dbReference type="Proteomes" id="UP001221757">
    <property type="component" value="Unassembled WGS sequence"/>
</dbReference>
<feature type="compositionally biased region" description="Polar residues" evidence="1">
    <location>
        <begin position="644"/>
        <end position="656"/>
    </location>
</feature>
<feature type="compositionally biased region" description="Pro residues" evidence="1">
    <location>
        <begin position="1069"/>
        <end position="1088"/>
    </location>
</feature>
<feature type="compositionally biased region" description="Basic residues" evidence="1">
    <location>
        <begin position="744"/>
        <end position="754"/>
    </location>
</feature>
<evidence type="ECO:0000313" key="2">
    <source>
        <dbReference type="EMBL" id="KAJ7695477.1"/>
    </source>
</evidence>
<feature type="compositionally biased region" description="Low complexity" evidence="1">
    <location>
        <begin position="480"/>
        <end position="491"/>
    </location>
</feature>
<feature type="compositionally biased region" description="Basic and acidic residues" evidence="1">
    <location>
        <begin position="789"/>
        <end position="804"/>
    </location>
</feature>
<comment type="caution">
    <text evidence="2">The sequence shown here is derived from an EMBL/GenBank/DDBJ whole genome shotgun (WGS) entry which is preliminary data.</text>
</comment>
<feature type="region of interest" description="Disordered" evidence="1">
    <location>
        <begin position="926"/>
        <end position="953"/>
    </location>
</feature>
<keyword evidence="3" id="KW-1185">Reference proteome</keyword>
<protein>
    <submittedName>
        <fullName evidence="2">Uncharacterized protein</fullName>
    </submittedName>
</protein>
<reference evidence="2" key="1">
    <citation type="submission" date="2023-03" db="EMBL/GenBank/DDBJ databases">
        <title>Massive genome expansion in bonnet fungi (Mycena s.s.) driven by repeated elements and novel gene families across ecological guilds.</title>
        <authorList>
            <consortium name="Lawrence Berkeley National Laboratory"/>
            <person name="Harder C.B."/>
            <person name="Miyauchi S."/>
            <person name="Viragh M."/>
            <person name="Kuo A."/>
            <person name="Thoen E."/>
            <person name="Andreopoulos B."/>
            <person name="Lu D."/>
            <person name="Skrede I."/>
            <person name="Drula E."/>
            <person name="Henrissat B."/>
            <person name="Morin E."/>
            <person name="Kohler A."/>
            <person name="Barry K."/>
            <person name="LaButti K."/>
            <person name="Morin E."/>
            <person name="Salamov A."/>
            <person name="Lipzen A."/>
            <person name="Mereny Z."/>
            <person name="Hegedus B."/>
            <person name="Baldrian P."/>
            <person name="Stursova M."/>
            <person name="Weitz H."/>
            <person name="Taylor A."/>
            <person name="Grigoriev I.V."/>
            <person name="Nagy L.G."/>
            <person name="Martin F."/>
            <person name="Kauserud H."/>
        </authorList>
    </citation>
    <scope>NUCLEOTIDE SEQUENCE</scope>
    <source>
        <strain evidence="2">CBHHK067</strain>
    </source>
</reference>
<feature type="compositionally biased region" description="Low complexity" evidence="1">
    <location>
        <begin position="555"/>
        <end position="565"/>
    </location>
</feature>
<evidence type="ECO:0000256" key="1">
    <source>
        <dbReference type="SAM" id="MobiDB-lite"/>
    </source>
</evidence>
<feature type="region of interest" description="Disordered" evidence="1">
    <location>
        <begin position="1010"/>
        <end position="1138"/>
    </location>
</feature>
<name>A0AAD7GN25_MYCRO</name>
<organism evidence="2 3">
    <name type="scientific">Mycena rosella</name>
    <name type="common">Pink bonnet</name>
    <name type="synonym">Agaricus rosellus</name>
    <dbReference type="NCBI Taxonomy" id="1033263"/>
    <lineage>
        <taxon>Eukaryota</taxon>
        <taxon>Fungi</taxon>
        <taxon>Dikarya</taxon>
        <taxon>Basidiomycota</taxon>
        <taxon>Agaricomycotina</taxon>
        <taxon>Agaricomycetes</taxon>
        <taxon>Agaricomycetidae</taxon>
        <taxon>Agaricales</taxon>
        <taxon>Marasmiineae</taxon>
        <taxon>Mycenaceae</taxon>
        <taxon>Mycena</taxon>
    </lineage>
</organism>
<feature type="region of interest" description="Disordered" evidence="1">
    <location>
        <begin position="443"/>
        <end position="895"/>
    </location>
</feature>
<feature type="compositionally biased region" description="Basic residues" evidence="1">
    <location>
        <begin position="881"/>
        <end position="890"/>
    </location>
</feature>
<proteinExistence type="predicted"/>
<feature type="region of interest" description="Disordered" evidence="1">
    <location>
        <begin position="1172"/>
        <end position="1195"/>
    </location>
</feature>
<dbReference type="EMBL" id="JARKIE010000038">
    <property type="protein sequence ID" value="KAJ7695477.1"/>
    <property type="molecule type" value="Genomic_DNA"/>
</dbReference>
<gene>
    <name evidence="2" type="ORF">B0H17DRAFT_1198698</name>
</gene>
<feature type="compositionally biased region" description="Pro residues" evidence="1">
    <location>
        <begin position="778"/>
        <end position="787"/>
    </location>
</feature>